<dbReference type="SUPFAM" id="SSF56784">
    <property type="entry name" value="HAD-like"/>
    <property type="match status" value="1"/>
</dbReference>
<dbReference type="SMART" id="SM00066">
    <property type="entry name" value="GAL4"/>
    <property type="match status" value="1"/>
</dbReference>
<dbReference type="PROSITE" id="PS50048">
    <property type="entry name" value="ZN2_CY6_FUNGAL_2"/>
    <property type="match status" value="1"/>
</dbReference>
<proteinExistence type="predicted"/>
<dbReference type="InterPro" id="IPR036412">
    <property type="entry name" value="HAD-like_sf"/>
</dbReference>
<dbReference type="InterPro" id="IPR001138">
    <property type="entry name" value="Zn2Cys6_DnaBD"/>
</dbReference>
<dbReference type="InterPro" id="IPR041492">
    <property type="entry name" value="HAD_2"/>
</dbReference>
<dbReference type="PANTHER" id="PTHR47783">
    <property type="entry name" value="ZN(II)2CYS6 TRANSCRIPTION FACTOR (EUROFUNG)-RELATED"/>
    <property type="match status" value="1"/>
</dbReference>
<accession>A0A9P9K9T7</accession>
<gene>
    <name evidence="5" type="ORF">B0J15DRAFT_526126</name>
</gene>
<dbReference type="Proteomes" id="UP000736672">
    <property type="component" value="Unassembled WGS sequence"/>
</dbReference>
<keyword evidence="2" id="KW-0539">Nucleus</keyword>
<dbReference type="Gene3D" id="3.40.50.1000">
    <property type="entry name" value="HAD superfamily/HAD-like"/>
    <property type="match status" value="1"/>
</dbReference>
<organism evidence="5 6">
    <name type="scientific">Fusarium solani</name>
    <name type="common">Filamentous fungus</name>
    <dbReference type="NCBI Taxonomy" id="169388"/>
    <lineage>
        <taxon>Eukaryota</taxon>
        <taxon>Fungi</taxon>
        <taxon>Dikarya</taxon>
        <taxon>Ascomycota</taxon>
        <taxon>Pezizomycotina</taxon>
        <taxon>Sordariomycetes</taxon>
        <taxon>Hypocreomycetidae</taxon>
        <taxon>Hypocreales</taxon>
        <taxon>Nectriaceae</taxon>
        <taxon>Fusarium</taxon>
        <taxon>Fusarium solani species complex</taxon>
    </lineage>
</organism>
<dbReference type="CDD" id="cd00067">
    <property type="entry name" value="GAL4"/>
    <property type="match status" value="1"/>
</dbReference>
<dbReference type="InterPro" id="IPR007219">
    <property type="entry name" value="XnlR_reg_dom"/>
</dbReference>
<feature type="domain" description="Zn(2)-C6 fungal-type" evidence="4">
    <location>
        <begin position="283"/>
        <end position="317"/>
    </location>
</feature>
<evidence type="ECO:0000259" key="4">
    <source>
        <dbReference type="PROSITE" id="PS50048"/>
    </source>
</evidence>
<dbReference type="NCBIfam" id="TIGR01509">
    <property type="entry name" value="HAD-SF-IA-v3"/>
    <property type="match status" value="1"/>
</dbReference>
<dbReference type="InterPro" id="IPR036864">
    <property type="entry name" value="Zn2-C6_fun-type_DNA-bd_sf"/>
</dbReference>
<dbReference type="GO" id="GO:0006351">
    <property type="term" value="P:DNA-templated transcription"/>
    <property type="evidence" value="ECO:0007669"/>
    <property type="project" value="InterPro"/>
</dbReference>
<dbReference type="PANTHER" id="PTHR47783:SF1">
    <property type="entry name" value="ZN(II)2CYS6 TRANSCRIPTION FACTOR (EUROFUNG)"/>
    <property type="match status" value="1"/>
</dbReference>
<dbReference type="GO" id="GO:0000981">
    <property type="term" value="F:DNA-binding transcription factor activity, RNA polymerase II-specific"/>
    <property type="evidence" value="ECO:0007669"/>
    <property type="project" value="InterPro"/>
</dbReference>
<dbReference type="Gene3D" id="1.10.150.240">
    <property type="entry name" value="Putative phosphatase, domain 2"/>
    <property type="match status" value="1"/>
</dbReference>
<dbReference type="Pfam" id="PF04082">
    <property type="entry name" value="Fungal_trans"/>
    <property type="match status" value="1"/>
</dbReference>
<sequence length="1003" mass="110309">MNEHQVEEYQREEAVFDGLLVDLDGTLIDSTEAVVKHWADVGKKINVDPRVILEMSHGRRSLDVLQVVAPDFATWDFVRSIEGVIPVNHGYLAKEIPGAVDLLSALAAHSVPWALVTSSTLPLVQQWRETRKLPLPTALELLVTAESVEKGKPDPTAYVLGRERLGMVDQRFDILVIEDSPAGIAAGKAAGCKVIGLLTSHTYEQIALSAPDWILQDLRSLKILRNTNGKVVVEMFLNLVVKMQPDGSGDVPMTATFRVSTTNDFLPNSPLIRSNRSRLSSKACRMCRARKVKCHLGDNSSERSCRACRQANMECIWDTTDGRKRRKLHARHEQVAGSSTESHPPRAGGSPTEHLPSQVNAETGTANQLILPDLQSDPPSLFGIGDPTNSFDRGHSPMPMSWPQAGILDMGNEGLGTMATSPAWPAVEDYLLNLDAVTLPSDRDDSDSIAVPAAKARPKQIRLRIFRRYGPTAVAPGLKRLSVAVGARHDCSSGPLLEDLGEVDMSISTQQTPSSVTSSGCRSDVVPDCFYGLPFDTVYGALDIFFQTFGGHFPFLNRHILASHVRSRQASKFLISSVLALTARFCPADMFQLTTDSDSELGHEWRTGAQFLKAAKEQLMCLLAVPAPDVVAGLIILSWAEFGSNSGEGGLWMFSGMAIRMAQDLGLHRSDTTDLDPRAAFYDHAPPSPKGIRVPTDEQSTLHQQKSRLVMFWSVFTLDVYVSLLMGRPPTIRRAEIEVPLPTSDDMKPVHLDFDGSHKMCHFIFPEMARSMYVFSEAVELFNLNKGAESTCPLEEIDDLEKKVVQCHKQLDASLLFSTDTYKKSLSDGHGGLFLMLHLYFYTFVALLSSRRSQSLITHERSKRSAQVACQKILQTLAIVEAIDDKGYTVTPFLAYSIFVAASTLLEEMEVDTEGAGDFITAVDFADVDFLSQKLREMSRFFHGVNATIDAIQLKRRGRGPDSSNDTEDGGGAERHSVLELQDGGIINRYTIPTASNEGNLSL</sequence>
<dbReference type="OrthoDB" id="8120565at2759"/>
<dbReference type="PROSITE" id="PS00463">
    <property type="entry name" value="ZN2_CY6_FUNGAL_1"/>
    <property type="match status" value="1"/>
</dbReference>
<dbReference type="InterPro" id="IPR023198">
    <property type="entry name" value="PGP-like_dom2"/>
</dbReference>
<evidence type="ECO:0000256" key="3">
    <source>
        <dbReference type="SAM" id="MobiDB-lite"/>
    </source>
</evidence>
<dbReference type="Gene3D" id="4.10.240.10">
    <property type="entry name" value="Zn(2)-C6 fungal-type DNA-binding domain"/>
    <property type="match status" value="1"/>
</dbReference>
<feature type="region of interest" description="Disordered" evidence="3">
    <location>
        <begin position="323"/>
        <end position="358"/>
    </location>
</feature>
<dbReference type="GO" id="GO:0008270">
    <property type="term" value="F:zinc ion binding"/>
    <property type="evidence" value="ECO:0007669"/>
    <property type="project" value="InterPro"/>
</dbReference>
<feature type="region of interest" description="Disordered" evidence="3">
    <location>
        <begin position="955"/>
        <end position="974"/>
    </location>
</feature>
<protein>
    <recommendedName>
        <fullName evidence="4">Zn(2)-C6 fungal-type domain-containing protein</fullName>
    </recommendedName>
</protein>
<evidence type="ECO:0000256" key="2">
    <source>
        <dbReference type="ARBA" id="ARBA00023242"/>
    </source>
</evidence>
<dbReference type="InterPro" id="IPR006439">
    <property type="entry name" value="HAD-SF_hydro_IA"/>
</dbReference>
<evidence type="ECO:0000256" key="1">
    <source>
        <dbReference type="ARBA" id="ARBA00022723"/>
    </source>
</evidence>
<keyword evidence="6" id="KW-1185">Reference proteome</keyword>
<dbReference type="SFLD" id="SFLDS00003">
    <property type="entry name" value="Haloacid_Dehalogenase"/>
    <property type="match status" value="1"/>
</dbReference>
<dbReference type="GO" id="GO:0003677">
    <property type="term" value="F:DNA binding"/>
    <property type="evidence" value="ECO:0007669"/>
    <property type="project" value="InterPro"/>
</dbReference>
<dbReference type="EMBL" id="JAGTJS010000010">
    <property type="protein sequence ID" value="KAH7254652.1"/>
    <property type="molecule type" value="Genomic_DNA"/>
</dbReference>
<dbReference type="SMART" id="SM00906">
    <property type="entry name" value="Fungal_trans"/>
    <property type="match status" value="1"/>
</dbReference>
<dbReference type="CDD" id="cd12148">
    <property type="entry name" value="fungal_TF_MHR"/>
    <property type="match status" value="1"/>
</dbReference>
<reference evidence="5" key="1">
    <citation type="journal article" date="2021" name="Nat. Commun.">
        <title>Genetic determinants of endophytism in the Arabidopsis root mycobiome.</title>
        <authorList>
            <person name="Mesny F."/>
            <person name="Miyauchi S."/>
            <person name="Thiergart T."/>
            <person name="Pickel B."/>
            <person name="Atanasova L."/>
            <person name="Karlsson M."/>
            <person name="Huettel B."/>
            <person name="Barry K.W."/>
            <person name="Haridas S."/>
            <person name="Chen C."/>
            <person name="Bauer D."/>
            <person name="Andreopoulos W."/>
            <person name="Pangilinan J."/>
            <person name="LaButti K."/>
            <person name="Riley R."/>
            <person name="Lipzen A."/>
            <person name="Clum A."/>
            <person name="Drula E."/>
            <person name="Henrissat B."/>
            <person name="Kohler A."/>
            <person name="Grigoriev I.V."/>
            <person name="Martin F.M."/>
            <person name="Hacquard S."/>
        </authorList>
    </citation>
    <scope>NUCLEOTIDE SEQUENCE</scope>
    <source>
        <strain evidence="5">FSSC 5 MPI-SDFR-AT-0091</strain>
    </source>
</reference>
<comment type="caution">
    <text evidence="5">The sequence shown here is derived from an EMBL/GenBank/DDBJ whole genome shotgun (WGS) entry which is preliminary data.</text>
</comment>
<dbReference type="SUPFAM" id="SSF57701">
    <property type="entry name" value="Zn2/Cys6 DNA-binding domain"/>
    <property type="match status" value="1"/>
</dbReference>
<dbReference type="InterPro" id="IPR023214">
    <property type="entry name" value="HAD_sf"/>
</dbReference>
<evidence type="ECO:0000313" key="5">
    <source>
        <dbReference type="EMBL" id="KAH7254652.1"/>
    </source>
</evidence>
<keyword evidence="1" id="KW-0479">Metal-binding</keyword>
<evidence type="ECO:0000313" key="6">
    <source>
        <dbReference type="Proteomes" id="UP000736672"/>
    </source>
</evidence>
<dbReference type="SFLD" id="SFLDG01129">
    <property type="entry name" value="C1.5:_HAD__Beta-PGM__Phosphata"/>
    <property type="match status" value="1"/>
</dbReference>
<dbReference type="GO" id="GO:0016791">
    <property type="term" value="F:phosphatase activity"/>
    <property type="evidence" value="ECO:0007669"/>
    <property type="project" value="UniProtKB-ARBA"/>
</dbReference>
<dbReference type="AlphaFoldDB" id="A0A9P9K9T7"/>
<dbReference type="Pfam" id="PF13419">
    <property type="entry name" value="HAD_2"/>
    <property type="match status" value="1"/>
</dbReference>
<name>A0A9P9K9T7_FUSSL</name>